<sequence>MRRRLTVGTAAMIVTVTAVSAPALSATAASAESIPAGLPSTKFPLGVPGIPKSAGKILGAGIEYFTLKHGTSEDGYTVSLLSAGKDAMSATTAQNLAVAAQTAGFEPTVVQFTRPAIADYPAQDYWMVRIGNWTLKQKGDAAKVVDELKDAQLSAKVDYLGDDGFLTSGPWSMRVVTVDPRSFRGTFASSLGASTAKREKVSAMAKAGGASIAVNGGFFDIHTSAAYRGDPTGISVVGGKLLSEAVAGRTAVVMKGRTARITELSSKVTASAGGQNAPVAGVNRVAKPDELVLYTEEFGTKTPSTGGAEAVLDATGKVLGVRTAGGKVTKGRRVLHGVGAAADWLRAYAAKGQTVSVKTTVSDLRKKRTIPLTPDTYIVGGGVGLVRNGKTWITASADGMANVNMILRRHPRTLVGVTKTGKLILAVVDGRAPGVTVGASFLEAAQVMRWLGARDAINLDGGGSSAMIVGGKVVNKPSDGSERAVGDALLVKLG</sequence>
<evidence type="ECO:0000259" key="2">
    <source>
        <dbReference type="Pfam" id="PF09992"/>
    </source>
</evidence>
<name>A0A5M3WD06_9ACTN</name>
<accession>A0A5M3WD06</accession>
<comment type="caution">
    <text evidence="3">The sequence shown here is derived from an EMBL/GenBank/DDBJ whole genome shotgun (WGS) entry which is preliminary data.</text>
</comment>
<protein>
    <recommendedName>
        <fullName evidence="2">Phosphodiester glycosidase domain-containing protein</fullName>
    </recommendedName>
</protein>
<gene>
    <name evidence="3" type="ORF">Acor_70390</name>
</gene>
<keyword evidence="1" id="KW-0732">Signal</keyword>
<dbReference type="OrthoDB" id="9809781at2"/>
<evidence type="ECO:0000256" key="1">
    <source>
        <dbReference type="SAM" id="SignalP"/>
    </source>
</evidence>
<dbReference type="InterPro" id="IPR018711">
    <property type="entry name" value="NAGPA"/>
</dbReference>
<dbReference type="Proteomes" id="UP000334990">
    <property type="component" value="Unassembled WGS sequence"/>
</dbReference>
<reference evidence="3 4" key="1">
    <citation type="submission" date="2019-10" db="EMBL/GenBank/DDBJ databases">
        <title>Whole genome shotgun sequence of Acrocarpospora corrugata NBRC 13972.</title>
        <authorList>
            <person name="Ichikawa N."/>
            <person name="Kimura A."/>
            <person name="Kitahashi Y."/>
            <person name="Komaki H."/>
            <person name="Oguchi A."/>
        </authorList>
    </citation>
    <scope>NUCLEOTIDE SEQUENCE [LARGE SCALE GENOMIC DNA]</scope>
    <source>
        <strain evidence="3 4">NBRC 13972</strain>
    </source>
</reference>
<keyword evidence="4" id="KW-1185">Reference proteome</keyword>
<dbReference type="AlphaFoldDB" id="A0A5M3WD06"/>
<evidence type="ECO:0000313" key="3">
    <source>
        <dbReference type="EMBL" id="GES04971.1"/>
    </source>
</evidence>
<feature type="chain" id="PRO_5039714648" description="Phosphodiester glycosidase domain-containing protein" evidence="1">
    <location>
        <begin position="21"/>
        <end position="494"/>
    </location>
</feature>
<organism evidence="3 4">
    <name type="scientific">Acrocarpospora corrugata</name>
    <dbReference type="NCBI Taxonomy" id="35763"/>
    <lineage>
        <taxon>Bacteria</taxon>
        <taxon>Bacillati</taxon>
        <taxon>Actinomycetota</taxon>
        <taxon>Actinomycetes</taxon>
        <taxon>Streptosporangiales</taxon>
        <taxon>Streptosporangiaceae</taxon>
        <taxon>Acrocarpospora</taxon>
    </lineage>
</organism>
<dbReference type="RefSeq" id="WP_155341024.1">
    <property type="nucleotide sequence ID" value="NZ_BAAABN010000009.1"/>
</dbReference>
<dbReference type="Pfam" id="PF09992">
    <property type="entry name" value="NAGPA"/>
    <property type="match status" value="1"/>
</dbReference>
<evidence type="ECO:0000313" key="4">
    <source>
        <dbReference type="Proteomes" id="UP000334990"/>
    </source>
</evidence>
<proteinExistence type="predicted"/>
<feature type="domain" description="Phosphodiester glycosidase" evidence="2">
    <location>
        <begin position="318"/>
        <end position="491"/>
    </location>
</feature>
<dbReference type="PANTHER" id="PTHR40446">
    <property type="entry name" value="N-ACETYLGLUCOSAMINE-1-PHOSPHODIESTER ALPHA-N-ACETYLGLUCOSAMINIDASE"/>
    <property type="match status" value="1"/>
</dbReference>
<dbReference type="PANTHER" id="PTHR40446:SF2">
    <property type="entry name" value="N-ACETYLGLUCOSAMINE-1-PHOSPHODIESTER ALPHA-N-ACETYLGLUCOSAMINIDASE"/>
    <property type="match status" value="1"/>
</dbReference>
<feature type="signal peptide" evidence="1">
    <location>
        <begin position="1"/>
        <end position="20"/>
    </location>
</feature>
<dbReference type="EMBL" id="BLAD01000090">
    <property type="protein sequence ID" value="GES04971.1"/>
    <property type="molecule type" value="Genomic_DNA"/>
</dbReference>